<keyword evidence="5" id="KW-0378">Hydrolase</keyword>
<feature type="binding site" evidence="8">
    <location>
        <position position="190"/>
    </location>
    <ligand>
        <name>Zn(2+)</name>
        <dbReference type="ChEBI" id="CHEBI:29105"/>
        <label>1</label>
    </ligand>
</feature>
<dbReference type="PIRSF" id="PIRSF001123">
    <property type="entry name" value="PepA_GA"/>
    <property type="match status" value="1"/>
</dbReference>
<dbReference type="GO" id="GO:0004177">
    <property type="term" value="F:aminopeptidase activity"/>
    <property type="evidence" value="ECO:0007669"/>
    <property type="project" value="UniProtKB-UniRule"/>
</dbReference>
<evidence type="ECO:0000256" key="2">
    <source>
        <dbReference type="ARBA" id="ARBA00022438"/>
    </source>
</evidence>
<dbReference type="Proteomes" id="UP000000528">
    <property type="component" value="Chromosome"/>
</dbReference>
<feature type="binding site" evidence="8">
    <location>
        <position position="331"/>
    </location>
    <ligand>
        <name>Zn(2+)</name>
        <dbReference type="ChEBI" id="CHEBI:29105"/>
        <label>2</label>
    </ligand>
</feature>
<sequence length="367" mass="40271">MINFKEIMEKEKLFNRLKEYMELEAMSRYEEPVVEALRKNISKGFVSSRDGLGSLILKHEKSKSNSPRIMVAAHMDEVGYTLREVETNGQVRLSAVGGIWPTVVIGTKAKLYVNATGKTYDGVFGHTSIHIMDPAKFKEAIQTNDLYADFGFESKEKAEQLQVSAGDRVYLSGQTIRLHDPNLVGGKAMDNRAGVTVLDYIAQHIQNVDLPNETFLVGTVQEEVGLRGAKASVGIVEPDIAIALDTCASHDTLGAKQGIQKLGNGAALRIQDQGTMMDPKLVEFIFALAKKHNIPAYKYVAQGGGTDAGELQFGKKGVATITISIPQRYLHSPIGVASLVDLKACGDLIVEFLKSFDKEAFEKMKYK</sequence>
<dbReference type="InterPro" id="IPR008007">
    <property type="entry name" value="Peptidase_M42"/>
</dbReference>
<keyword evidence="2 9" id="KW-0031">Aminopeptidase</keyword>
<accession>Q98PJ2</accession>
<proteinExistence type="inferred from homology"/>
<dbReference type="STRING" id="272635.gene:17577341"/>
<evidence type="ECO:0000256" key="5">
    <source>
        <dbReference type="ARBA" id="ARBA00022801"/>
    </source>
</evidence>
<feature type="binding site" evidence="8">
    <location>
        <position position="245"/>
    </location>
    <ligand>
        <name>Zn(2+)</name>
        <dbReference type="ChEBI" id="CHEBI:29105"/>
        <label>1</label>
    </ligand>
</feature>
<comment type="similarity">
    <text evidence="1 6">Belongs to the peptidase M42 family.</text>
</comment>
<comment type="cofactor">
    <cofactor evidence="8">
        <name>a divalent metal cation</name>
        <dbReference type="ChEBI" id="CHEBI:60240"/>
    </cofactor>
    <text evidence="8">Binds 2 divalent metal cations per subunit.</text>
</comment>
<keyword evidence="4 8" id="KW-0479">Metal-binding</keyword>
<organism evidence="10">
    <name type="scientific">Mycoplasmopsis pulmonis (strain UAB CTIP)</name>
    <name type="common">Mycoplasma pulmonis</name>
    <dbReference type="NCBI Taxonomy" id="272635"/>
    <lineage>
        <taxon>Bacteria</taxon>
        <taxon>Bacillati</taxon>
        <taxon>Mycoplasmatota</taxon>
        <taxon>Mycoplasmoidales</taxon>
        <taxon>Metamycoplasmataceae</taxon>
        <taxon>Mycoplasmopsis</taxon>
    </lineage>
</organism>
<dbReference type="PIR" id="B90603">
    <property type="entry name" value="B90603"/>
</dbReference>
<dbReference type="Gene3D" id="3.40.630.10">
    <property type="entry name" value="Zn peptidases"/>
    <property type="match status" value="1"/>
</dbReference>
<dbReference type="PANTHER" id="PTHR32481:SF0">
    <property type="entry name" value="AMINOPEPTIDASE YPDE-RELATED"/>
    <property type="match status" value="1"/>
</dbReference>
<keyword evidence="3" id="KW-0645">Protease</keyword>
<dbReference type="InterPro" id="IPR023367">
    <property type="entry name" value="Peptidase_M42_dom2"/>
</dbReference>
<feature type="binding site" evidence="8">
    <location>
        <position position="223"/>
    </location>
    <ligand>
        <name>Zn(2+)</name>
        <dbReference type="ChEBI" id="CHEBI:29105"/>
        <label>2</label>
    </ligand>
</feature>
<feature type="binding site" evidence="8">
    <location>
        <position position="74"/>
    </location>
    <ligand>
        <name>Zn(2+)</name>
        <dbReference type="ChEBI" id="CHEBI:29105"/>
        <label>1</label>
    </ligand>
</feature>
<protein>
    <submittedName>
        <fullName evidence="9">AMINOPEPTIDASE</fullName>
    </submittedName>
</protein>
<dbReference type="PANTHER" id="PTHR32481">
    <property type="entry name" value="AMINOPEPTIDASE"/>
    <property type="match status" value="1"/>
</dbReference>
<feature type="binding site" evidence="8">
    <location>
        <position position="190"/>
    </location>
    <ligand>
        <name>Zn(2+)</name>
        <dbReference type="ChEBI" id="CHEBI:29105"/>
        <label>2</label>
    </ligand>
</feature>
<dbReference type="Gene3D" id="2.40.30.40">
    <property type="entry name" value="Peptidase M42, domain 2"/>
    <property type="match status" value="1"/>
</dbReference>
<dbReference type="HOGENOM" id="CLU_047249_0_0_14"/>
<dbReference type="GO" id="GO:0006508">
    <property type="term" value="P:proteolysis"/>
    <property type="evidence" value="ECO:0007669"/>
    <property type="project" value="UniProtKB-KW"/>
</dbReference>
<dbReference type="InterPro" id="IPR051464">
    <property type="entry name" value="Peptidase_M42_aminopept"/>
</dbReference>
<evidence type="ECO:0000313" key="10">
    <source>
        <dbReference type="Proteomes" id="UP000000528"/>
    </source>
</evidence>
<keyword evidence="10" id="KW-1185">Reference proteome</keyword>
<dbReference type="AlphaFoldDB" id="Q98PJ2"/>
<dbReference type="eggNOG" id="COG1363">
    <property type="taxonomic scope" value="Bacteria"/>
</dbReference>
<dbReference type="EMBL" id="AL445565">
    <property type="protein sequence ID" value="CAC13903.1"/>
    <property type="molecule type" value="Genomic_DNA"/>
</dbReference>
<gene>
    <name evidence="9" type="ordered locus">MYPU_7300</name>
</gene>
<evidence type="ECO:0000256" key="8">
    <source>
        <dbReference type="PIRSR" id="PIRSR001123-2"/>
    </source>
</evidence>
<dbReference type="SUPFAM" id="SSF53187">
    <property type="entry name" value="Zn-dependent exopeptidases"/>
    <property type="match status" value="1"/>
</dbReference>
<reference evidence="9 10" key="1">
    <citation type="journal article" date="2001" name="Nucleic Acids Res.">
        <title>The complete genome sequence of the murine respiratory pathogen Mycoplasma pulmonis.</title>
        <authorList>
            <person name="Chambaud I."/>
            <person name="Heilig R."/>
            <person name="Ferris S."/>
            <person name="Barbe V."/>
            <person name="Samson D."/>
            <person name="Galisson F."/>
            <person name="Moszer I."/>
            <person name="Dybvig K."/>
            <person name="Wroblewski H."/>
            <person name="Viari A."/>
            <person name="Rocha E.P.C."/>
            <person name="Blanchard A."/>
        </authorList>
    </citation>
    <scope>NUCLEOTIDE SEQUENCE [LARGE SCALE GENOMIC DNA]</scope>
    <source>
        <strain evidence="9 10">UAB CTIP</strain>
    </source>
</reference>
<evidence type="ECO:0000256" key="4">
    <source>
        <dbReference type="ARBA" id="ARBA00022723"/>
    </source>
</evidence>
<evidence type="ECO:0000256" key="3">
    <source>
        <dbReference type="ARBA" id="ARBA00022670"/>
    </source>
</evidence>
<dbReference type="KEGG" id="mpu:MYPU_7300"/>
<dbReference type="Pfam" id="PF05343">
    <property type="entry name" value="Peptidase_M42"/>
    <property type="match status" value="1"/>
</dbReference>
<dbReference type="SUPFAM" id="SSF101821">
    <property type="entry name" value="Aminopeptidase/glucanase lid domain"/>
    <property type="match status" value="1"/>
</dbReference>
<evidence type="ECO:0000313" key="9">
    <source>
        <dbReference type="EMBL" id="CAC13903.1"/>
    </source>
</evidence>
<evidence type="ECO:0000256" key="6">
    <source>
        <dbReference type="PIRNR" id="PIRNR001123"/>
    </source>
</evidence>
<evidence type="ECO:0000256" key="1">
    <source>
        <dbReference type="ARBA" id="ARBA00006272"/>
    </source>
</evidence>
<feature type="active site" description="Proton acceptor" evidence="7">
    <location>
        <position position="222"/>
    </location>
</feature>
<name>Q98PJ2_MYCPU</name>
<dbReference type="GO" id="GO:0046872">
    <property type="term" value="F:metal ion binding"/>
    <property type="evidence" value="ECO:0007669"/>
    <property type="project" value="UniProtKB-UniRule"/>
</dbReference>
<evidence type="ECO:0000256" key="7">
    <source>
        <dbReference type="PIRSR" id="PIRSR001123-1"/>
    </source>
</evidence>